<feature type="compositionally biased region" description="Acidic residues" evidence="6">
    <location>
        <begin position="69"/>
        <end position="83"/>
    </location>
</feature>
<dbReference type="PANTHER" id="PTHR46212:SF3">
    <property type="entry name" value="GH27120P"/>
    <property type="match status" value="1"/>
</dbReference>
<dbReference type="GO" id="GO:0005509">
    <property type="term" value="F:calcium ion binding"/>
    <property type="evidence" value="ECO:0007669"/>
    <property type="project" value="InterPro"/>
</dbReference>
<feature type="region of interest" description="Disordered" evidence="6">
    <location>
        <begin position="768"/>
        <end position="814"/>
    </location>
</feature>
<feature type="compositionally biased region" description="Low complexity" evidence="6">
    <location>
        <begin position="986"/>
        <end position="998"/>
    </location>
</feature>
<evidence type="ECO:0000259" key="7">
    <source>
        <dbReference type="PROSITE" id="PS50222"/>
    </source>
</evidence>
<feature type="compositionally biased region" description="Basic and acidic residues" evidence="6">
    <location>
        <begin position="828"/>
        <end position="839"/>
    </location>
</feature>
<feature type="compositionally biased region" description="Low complexity" evidence="6">
    <location>
        <begin position="1956"/>
        <end position="1973"/>
    </location>
</feature>
<feature type="domain" description="EF-hand" evidence="7">
    <location>
        <begin position="396"/>
        <end position="431"/>
    </location>
</feature>
<feature type="region of interest" description="Disordered" evidence="6">
    <location>
        <begin position="1682"/>
        <end position="1771"/>
    </location>
</feature>
<feature type="compositionally biased region" description="Gly residues" evidence="6">
    <location>
        <begin position="1509"/>
        <end position="1520"/>
    </location>
</feature>
<dbReference type="InterPro" id="IPR051426">
    <property type="entry name" value="Peflin/Sorcin_CaBP"/>
</dbReference>
<dbReference type="Proteomes" id="UP000650467">
    <property type="component" value="Unassembled WGS sequence"/>
</dbReference>
<dbReference type="OrthoDB" id="26525at2759"/>
<dbReference type="GO" id="GO:0005737">
    <property type="term" value="C:cytoplasm"/>
    <property type="evidence" value="ECO:0007669"/>
    <property type="project" value="UniProtKB-SubCell"/>
</dbReference>
<sequence length="2328" mass="234404">MAAVDRLRSFYGDQLLCRTGTLASIKSFGSAASGAASAVSGAETSTIADGAKQHRPGDEDVVIDPYQLDPDDSSSSSDDDDDDVSRPDSGSEVDDEEEGDLDETEWTSASGDDAGPGGGSLRSAAAAASRRGGARSVAALSAQSARTAKSRKPLTEGAGDGAGGLPQGGGKGVSIADAPLVQGPRGPRSVAASNWGARSRRSVATTAPSAATSAANSTALSAVPSGAPGGAVSVQKLDARLAGRAVRRRLLRRRGWEFDLVPDEVDYTLGRELPHVLTRPQPTADSDEEPEEEEGGGNDDDDEDSVDARAGGSPPTGPVLEAIKSYAHERAPEVVWSERVKHAKRVARQTGQTVTVRGRLEPKKRRELARKIQKWDNREWFNSRKRAPPAPPLHPAVERVIEQWFQLVDDDGGGTLDREELLTALQASDVPVKPENIDEMIVLMDLDGDGVISWKEFVTFFMYEFAAGKNLLSGEYVLPSGVALPFGAMIAKLKRDRLVADLMEGGHARAKWQNIAESPIALEDELGMMAAVELAMEEMKNPALGRARARAAKALSKLPAHLRTPSIARHLQRHPEVADKLLRAPSMAALLAATSLKRAPSAGNIMARLASTNSNGSIASRNSSMAGGGAGSTGGGSTGGGGGGGAGASGGRGGNVDLNVAVAMAAGLEWPVEGASFYNKRAKTVLRAACQKPPDAILRANQASVPATGVTHAASSRTAAAQAGVGSAAAGGGTGASPAVAGKGPSFRKGLSVEAVAAASATAAVMDGDATQGRGRSLRGVAGGGGNTRHDGSESSGEEGGGHRRRGRAAAQSDEEVLPWLVNAKRREEEERQELRERLMGGASSKSAALLAAGGSGRARITSASTDAGTPRQRSGLVEGEDEEEGLWVSPLLKRWLTVERERLRQPSGELMVAAGTGEPANAAAATSVAQQLPQSASASAGLSRAISASAALDPELSEVDVSSPAAATPGAARAMSSTLDGDMEAPATAGAATPSAARKPRRRMRFMDEQEDAAPAEEESTAAVAAVANSGAVAEEDALAALAGCAPNAASSAGTGTAVFLGSLGPHTCAMGAPQAPGASALSTAGASMELPEDPSTSSLRATRRSVLLSATPADGGSDVGPSPALQSPCPVAPGQSPRATGLLRTSRLETASPFPGGGPRPAGEAAASAAAAPGISPLRSSYGPALQQWAAASGDADVLEPLDAEEARELMVGITLQLSKEDTLYDIHTGHEADRPTTSDFRAALTRMRLAAAALVQSYALPPHPEYSGAVAPPAAGLSPEASQPQMVTPPLQPIAAGAAPPFSSRLNGHSAQPHQQPHLQLPLQMSDSLSTAAALSAHPSAVLVAAAHSTTVPLTDRARDRTRSGAGAAEGPSGGAAAGASARSRGAKVAQQVVTRAPGLLVAGVGAGAHPRANSPQPFSAYAQSPTLSYSGGQGGGLTLTPEASQPTSVSTLEGGGQALTGWAAQGVAALLQRHTAVELAAVQQQAVMRSSSPDAGASKSARPAAGGGGATARGSGLGPGAVALLSSRRAGGHVSLMRGAGSLLPMRAKSSLGLLRAADTRGLVTAPRHVPGQPPAAEHSLASPAQIAPGPSELLLPRASDGVACAPDFIHMPGAMPRLQSRYTAKRPVPGAAAAQQQQEPAVIGEQGRPPNGSRTGSRGGPRLPDPLVAVAEFGEEAGDAPADDAAEPAPSSPLWQDHAPEGEEAEGSDEPDSPRGWAAHSPHEATSGDGAEFGAQTTGGDLGAGGIPVHAWAGEGSSSAAGHQVGLPPPVETLSYMTDVNTHDGSRPPSAASSAAALRLRDHPMLPPTPPAITTETVPGPAAAAVSEAASAPGTQHVAQPPQPQLQLSPQQDQAAPGVKASRRELLLKPVHVKDQQQEQAAGAAGKVEGPNAAALQESLPASEPSAPLAPGGAAPGSSMASDKPSTPALARIEQAGSARGLANASASRLAATSGAPPAPQPAGALATEHLPVPPLPLQSALGGTPRANPAAMSPYTGSGVLASGFRLPNPSRLNGAPAPATIAGALPPGATLSSASPPGGRSPVSAPPVAGAGTGGQTSRLVSDLAAVAAVHTDVGADGHTAAENRTRAHTTLYLNPASGPAPAELPMLPPLAREYSGAALGAADLSHGTRAAGHRARQLLGPAAGRAAGRQWVSESLPALPVRSLSHEGEYSPLSPSARALGPTATPDLGTIMLVAAGPTADGRLPHGKQPLGALPRTAGSRGSAPQPFYKLNGAAGGKHAVNAGQPGRRRPAWGESTHHVGSGRAHAVAGSSPAAGRGTSAAGEAVASSMLTELPDIVALLSREPVPQRTGPIRIEKIDI</sequence>
<comment type="subcellular location">
    <subcellularLocation>
        <location evidence="1">Cytoplasm</location>
    </subcellularLocation>
</comment>
<keyword evidence="2" id="KW-0963">Cytoplasm</keyword>
<evidence type="ECO:0000256" key="3">
    <source>
        <dbReference type="ARBA" id="ARBA00022723"/>
    </source>
</evidence>
<dbReference type="Pfam" id="PF13499">
    <property type="entry name" value="EF-hand_7"/>
    <property type="match status" value="1"/>
</dbReference>
<dbReference type="PROSITE" id="PS00018">
    <property type="entry name" value="EF_HAND_1"/>
    <property type="match status" value="2"/>
</dbReference>
<dbReference type="EMBL" id="JAEHOC010000024">
    <property type="protein sequence ID" value="KAG2431453.1"/>
    <property type="molecule type" value="Genomic_DNA"/>
</dbReference>
<feature type="compositionally biased region" description="Low complexity" evidence="6">
    <location>
        <begin position="1903"/>
        <end position="1924"/>
    </location>
</feature>
<feature type="region of interest" description="Disordered" evidence="6">
    <location>
        <begin position="1569"/>
        <end position="1597"/>
    </location>
</feature>
<feature type="region of interest" description="Disordered" evidence="6">
    <location>
        <begin position="614"/>
        <end position="649"/>
    </location>
</feature>
<feature type="region of interest" description="Disordered" evidence="6">
    <location>
        <begin position="1945"/>
        <end position="1998"/>
    </location>
</feature>
<feature type="region of interest" description="Disordered" evidence="6">
    <location>
        <begin position="1076"/>
        <end position="1142"/>
    </location>
</feature>
<evidence type="ECO:0000313" key="8">
    <source>
        <dbReference type="EMBL" id="KAG2431453.1"/>
    </source>
</evidence>
<feature type="region of interest" description="Disordered" evidence="6">
    <location>
        <begin position="1494"/>
        <end position="1520"/>
    </location>
</feature>
<dbReference type="InterPro" id="IPR011992">
    <property type="entry name" value="EF-hand-dom_pair"/>
</dbReference>
<protein>
    <recommendedName>
        <fullName evidence="7">EF-hand domain-containing protein</fullName>
    </recommendedName>
</protein>
<feature type="compositionally biased region" description="Low complexity" evidence="6">
    <location>
        <begin position="841"/>
        <end position="853"/>
    </location>
</feature>
<feature type="region of interest" description="Disordered" evidence="6">
    <location>
        <begin position="1297"/>
        <end position="1321"/>
    </location>
</feature>
<evidence type="ECO:0000313" key="9">
    <source>
        <dbReference type="Proteomes" id="UP000650467"/>
    </source>
</evidence>
<accession>A0A835SQQ3</accession>
<keyword evidence="3" id="KW-0479">Metal-binding</keyword>
<feature type="compositionally biased region" description="Acidic residues" evidence="6">
    <location>
        <begin position="1707"/>
        <end position="1716"/>
    </location>
</feature>
<feature type="compositionally biased region" description="Low complexity" evidence="6">
    <location>
        <begin position="121"/>
        <end position="142"/>
    </location>
</feature>
<feature type="region of interest" description="Disordered" evidence="6">
    <location>
        <begin position="1436"/>
        <end position="1457"/>
    </location>
</feature>
<feature type="region of interest" description="Disordered" evidence="6">
    <location>
        <begin position="1903"/>
        <end position="1933"/>
    </location>
</feature>
<feature type="compositionally biased region" description="Acidic residues" evidence="6">
    <location>
        <begin position="91"/>
        <end position="105"/>
    </location>
</feature>
<reference evidence="8" key="1">
    <citation type="journal article" date="2020" name="bioRxiv">
        <title>Comparative genomics of Chlamydomonas.</title>
        <authorList>
            <person name="Craig R.J."/>
            <person name="Hasan A.R."/>
            <person name="Ness R.W."/>
            <person name="Keightley P.D."/>
        </authorList>
    </citation>
    <scope>NUCLEOTIDE SEQUENCE</scope>
    <source>
        <strain evidence="8">SAG 7.73</strain>
    </source>
</reference>
<evidence type="ECO:0000256" key="4">
    <source>
        <dbReference type="ARBA" id="ARBA00022737"/>
    </source>
</evidence>
<feature type="compositionally biased region" description="Gly residues" evidence="6">
    <location>
        <begin position="626"/>
        <end position="649"/>
    </location>
</feature>
<feature type="region of interest" description="Disordered" evidence="6">
    <location>
        <begin position="47"/>
        <end position="231"/>
    </location>
</feature>
<dbReference type="SMART" id="SM00054">
    <property type="entry name" value="EFh"/>
    <property type="match status" value="2"/>
</dbReference>
<feature type="region of interest" description="Disordered" evidence="6">
    <location>
        <begin position="1151"/>
        <end position="1170"/>
    </location>
</feature>
<feature type="compositionally biased region" description="Low complexity" evidence="6">
    <location>
        <begin position="1758"/>
        <end position="1767"/>
    </location>
</feature>
<feature type="region of interest" description="Disordered" evidence="6">
    <location>
        <begin position="1357"/>
        <end position="1386"/>
    </location>
</feature>
<evidence type="ECO:0000256" key="1">
    <source>
        <dbReference type="ARBA" id="ARBA00004496"/>
    </source>
</evidence>
<dbReference type="PANTHER" id="PTHR46212">
    <property type="entry name" value="PEFLIN"/>
    <property type="match status" value="1"/>
</dbReference>
<comment type="caution">
    <text evidence="8">The sequence shown here is derived from an EMBL/GenBank/DDBJ whole genome shotgun (WGS) entry which is preliminary data.</text>
</comment>
<evidence type="ECO:0000256" key="5">
    <source>
        <dbReference type="ARBA" id="ARBA00022837"/>
    </source>
</evidence>
<evidence type="ECO:0000256" key="6">
    <source>
        <dbReference type="SAM" id="MobiDB-lite"/>
    </source>
</evidence>
<name>A0A835SQQ3_CHLIN</name>
<dbReference type="InterPro" id="IPR018247">
    <property type="entry name" value="EF_Hand_1_Ca_BS"/>
</dbReference>
<feature type="compositionally biased region" description="Polar residues" evidence="6">
    <location>
        <begin position="1445"/>
        <end position="1455"/>
    </location>
</feature>
<dbReference type="GO" id="GO:0048306">
    <property type="term" value="F:calcium-dependent protein binding"/>
    <property type="evidence" value="ECO:0007669"/>
    <property type="project" value="UniProtKB-ARBA"/>
</dbReference>
<dbReference type="InterPro" id="IPR002048">
    <property type="entry name" value="EF_hand_dom"/>
</dbReference>
<feature type="compositionally biased region" description="Low complexity" evidence="6">
    <location>
        <begin position="963"/>
        <end position="978"/>
    </location>
</feature>
<proteinExistence type="predicted"/>
<dbReference type="CDD" id="cd00051">
    <property type="entry name" value="EFh"/>
    <property type="match status" value="1"/>
</dbReference>
<keyword evidence="4" id="KW-0677">Repeat</keyword>
<dbReference type="PROSITE" id="PS50222">
    <property type="entry name" value="EF_HAND_2"/>
    <property type="match status" value="2"/>
</dbReference>
<organism evidence="8 9">
    <name type="scientific">Chlamydomonas incerta</name>
    <dbReference type="NCBI Taxonomy" id="51695"/>
    <lineage>
        <taxon>Eukaryota</taxon>
        <taxon>Viridiplantae</taxon>
        <taxon>Chlorophyta</taxon>
        <taxon>core chlorophytes</taxon>
        <taxon>Chlorophyceae</taxon>
        <taxon>CS clade</taxon>
        <taxon>Chlamydomonadales</taxon>
        <taxon>Chlamydomonadaceae</taxon>
        <taxon>Chlamydomonas</taxon>
    </lineage>
</organism>
<feature type="region of interest" description="Disordered" evidence="6">
    <location>
        <begin position="828"/>
        <end position="881"/>
    </location>
</feature>
<feature type="compositionally biased region" description="Acidic residues" evidence="6">
    <location>
        <begin position="285"/>
        <end position="305"/>
    </location>
</feature>
<feature type="compositionally biased region" description="Low complexity" evidence="6">
    <location>
        <begin position="1850"/>
        <end position="1862"/>
    </location>
</feature>
<feature type="compositionally biased region" description="Low complexity" evidence="6">
    <location>
        <begin position="1827"/>
        <end position="1839"/>
    </location>
</feature>
<feature type="region of interest" description="Disordered" evidence="6">
    <location>
        <begin position="955"/>
        <end position="1003"/>
    </location>
</feature>
<feature type="compositionally biased region" description="Acidic residues" evidence="6">
    <location>
        <begin position="1682"/>
        <end position="1691"/>
    </location>
</feature>
<feature type="region of interest" description="Disordered" evidence="6">
    <location>
        <begin position="2018"/>
        <end position="2063"/>
    </location>
</feature>
<feature type="region of interest" description="Disordered" evidence="6">
    <location>
        <begin position="1827"/>
        <end position="1865"/>
    </location>
</feature>
<feature type="region of interest" description="Disordered" evidence="6">
    <location>
        <begin position="272"/>
        <end position="319"/>
    </location>
</feature>
<gene>
    <name evidence="8" type="ORF">HXX76_009468</name>
</gene>
<feature type="compositionally biased region" description="Low complexity" evidence="6">
    <location>
        <begin position="202"/>
        <end position="222"/>
    </location>
</feature>
<feature type="region of interest" description="Disordered" evidence="6">
    <location>
        <begin position="2247"/>
        <end position="2289"/>
    </location>
</feature>
<evidence type="ECO:0000256" key="2">
    <source>
        <dbReference type="ARBA" id="ARBA00022490"/>
    </source>
</evidence>
<feature type="compositionally biased region" description="Gly residues" evidence="6">
    <location>
        <begin position="158"/>
        <end position="172"/>
    </location>
</feature>
<dbReference type="Gene3D" id="1.10.238.10">
    <property type="entry name" value="EF-hand"/>
    <property type="match status" value="1"/>
</dbReference>
<dbReference type="SUPFAM" id="SSF47473">
    <property type="entry name" value="EF-hand"/>
    <property type="match status" value="1"/>
</dbReference>
<keyword evidence="9" id="KW-1185">Reference proteome</keyword>
<keyword evidence="5" id="KW-0106">Calcium</keyword>
<feature type="compositionally biased region" description="Low complexity" evidence="6">
    <location>
        <begin position="1499"/>
        <end position="1508"/>
    </location>
</feature>
<feature type="region of interest" description="Disordered" evidence="6">
    <location>
        <begin position="1629"/>
        <end position="1670"/>
    </location>
</feature>
<feature type="domain" description="EF-hand" evidence="7">
    <location>
        <begin position="432"/>
        <end position="467"/>
    </location>
</feature>